<feature type="region of interest" description="Disordered" evidence="15">
    <location>
        <begin position="280"/>
        <end position="394"/>
    </location>
</feature>
<feature type="compositionally biased region" description="Basic and acidic residues" evidence="15">
    <location>
        <begin position="765"/>
        <end position="782"/>
    </location>
</feature>
<dbReference type="InterPro" id="IPR012677">
    <property type="entry name" value="Nucleotide-bd_a/b_plait_sf"/>
</dbReference>
<dbReference type="PANTHER" id="PTHR15683:SF6">
    <property type="entry name" value="SCAFFOLD ATTACHMENT FACTOR B1"/>
    <property type="match status" value="1"/>
</dbReference>
<keyword evidence="9" id="KW-0805">Transcription regulation</keyword>
<dbReference type="GO" id="GO:0003723">
    <property type="term" value="F:RNA binding"/>
    <property type="evidence" value="ECO:0007669"/>
    <property type="project" value="UniProtKB-UniRule"/>
</dbReference>
<dbReference type="Pfam" id="PF02037">
    <property type="entry name" value="SAP"/>
    <property type="match status" value="1"/>
</dbReference>
<dbReference type="SUPFAM" id="SSF68906">
    <property type="entry name" value="SAP domain"/>
    <property type="match status" value="1"/>
</dbReference>
<reference evidence="18" key="2">
    <citation type="submission" date="2025-08" db="UniProtKB">
        <authorList>
            <consortium name="Ensembl"/>
        </authorList>
    </citation>
    <scope>IDENTIFICATION</scope>
</reference>
<feature type="compositionally biased region" description="Basic and acidic residues" evidence="15">
    <location>
        <begin position="333"/>
        <end position="348"/>
    </location>
</feature>
<evidence type="ECO:0000259" key="17">
    <source>
        <dbReference type="PROSITE" id="PS50800"/>
    </source>
</evidence>
<feature type="compositionally biased region" description="Basic and acidic residues" evidence="15">
    <location>
        <begin position="698"/>
        <end position="744"/>
    </location>
</feature>
<feature type="compositionally biased region" description="Basic and acidic residues" evidence="15">
    <location>
        <begin position="465"/>
        <end position="528"/>
    </location>
</feature>
<evidence type="ECO:0000256" key="6">
    <source>
        <dbReference type="ARBA" id="ARBA00022843"/>
    </source>
</evidence>
<dbReference type="AlphaFoldDB" id="A0A8C3U9Z5"/>
<feature type="region of interest" description="Disordered" evidence="15">
    <location>
        <begin position="813"/>
        <end position="849"/>
    </location>
</feature>
<feature type="coiled-coil region" evidence="14">
    <location>
        <begin position="592"/>
        <end position="652"/>
    </location>
</feature>
<evidence type="ECO:0000256" key="13">
    <source>
        <dbReference type="PROSITE-ProRule" id="PRU00176"/>
    </source>
</evidence>
<dbReference type="FunFam" id="3.30.70.330:FF:000897">
    <property type="entry name" value="Scaffold attachment factor B2"/>
    <property type="match status" value="1"/>
</dbReference>
<dbReference type="InterPro" id="IPR003034">
    <property type="entry name" value="SAP_dom"/>
</dbReference>
<gene>
    <name evidence="18" type="primary">LOC117008266</name>
</gene>
<evidence type="ECO:0000313" key="18">
    <source>
        <dbReference type="Ensembl" id="ENSCUSP00005012546.1"/>
    </source>
</evidence>
<dbReference type="SUPFAM" id="SSF54928">
    <property type="entry name" value="RNA-binding domain, RBD"/>
    <property type="match status" value="1"/>
</dbReference>
<comment type="subcellular location">
    <subcellularLocation>
        <location evidence="1">Nucleus</location>
    </subcellularLocation>
</comment>
<protein>
    <recommendedName>
        <fullName evidence="20">SAFB1 factor</fullName>
    </recommendedName>
</protein>
<evidence type="ECO:0000256" key="7">
    <source>
        <dbReference type="ARBA" id="ARBA00022884"/>
    </source>
</evidence>
<keyword evidence="8" id="KW-0007">Acetylation</keyword>
<evidence type="ECO:0000256" key="9">
    <source>
        <dbReference type="ARBA" id="ARBA00023015"/>
    </source>
</evidence>
<feature type="region of interest" description="Disordered" evidence="15">
    <location>
        <begin position="216"/>
        <end position="247"/>
    </location>
</feature>
<dbReference type="Proteomes" id="UP000694563">
    <property type="component" value="Chromosome 29"/>
</dbReference>
<dbReference type="Gene3D" id="3.30.70.330">
    <property type="match status" value="1"/>
</dbReference>
<evidence type="ECO:0008006" key="20">
    <source>
        <dbReference type="Google" id="ProtNLM"/>
    </source>
</evidence>
<evidence type="ECO:0000256" key="5">
    <source>
        <dbReference type="ARBA" id="ARBA00022553"/>
    </source>
</evidence>
<reference evidence="18" key="3">
    <citation type="submission" date="2025-09" db="UniProtKB">
        <authorList>
            <consortium name="Ensembl"/>
        </authorList>
    </citation>
    <scope>IDENTIFICATION</scope>
</reference>
<keyword evidence="19" id="KW-1185">Reference proteome</keyword>
<feature type="compositionally biased region" description="Basic and acidic residues" evidence="15">
    <location>
        <begin position="364"/>
        <end position="386"/>
    </location>
</feature>
<dbReference type="PROSITE" id="PS50800">
    <property type="entry name" value="SAP"/>
    <property type="match status" value="1"/>
</dbReference>
<dbReference type="InterPro" id="IPR051738">
    <property type="entry name" value="SAF_Modulators"/>
</dbReference>
<dbReference type="Ensembl" id="ENSCUST00005013060.1">
    <property type="protein sequence ID" value="ENSCUSP00005012546.1"/>
    <property type="gene ID" value="ENSCUSG00005008010.1"/>
</dbReference>
<keyword evidence="2" id="KW-0488">Methylation</keyword>
<dbReference type="PANTHER" id="PTHR15683">
    <property type="entry name" value="SCAFFOLD ATTACHMENT FACTOR B-RELATED"/>
    <property type="match status" value="1"/>
</dbReference>
<feature type="region of interest" description="Disordered" evidence="15">
    <location>
        <begin position="698"/>
        <end position="789"/>
    </location>
</feature>
<feature type="compositionally biased region" description="Basic and acidic residues" evidence="15">
    <location>
        <begin position="162"/>
        <end position="176"/>
    </location>
</feature>
<dbReference type="GO" id="GO:0050684">
    <property type="term" value="P:regulation of mRNA processing"/>
    <property type="evidence" value="ECO:0007669"/>
    <property type="project" value="TreeGrafter"/>
</dbReference>
<keyword evidence="10" id="KW-0238">DNA-binding</keyword>
<keyword evidence="6" id="KW-0832">Ubl conjugation</keyword>
<keyword evidence="14" id="KW-0175">Coiled coil</keyword>
<feature type="region of interest" description="Disordered" evidence="15">
    <location>
        <begin position="145"/>
        <end position="187"/>
    </location>
</feature>
<dbReference type="InterPro" id="IPR034781">
    <property type="entry name" value="SAFB1_2_RBD"/>
</dbReference>
<evidence type="ECO:0000256" key="14">
    <source>
        <dbReference type="SAM" id="Coils"/>
    </source>
</evidence>
<dbReference type="Gene3D" id="1.10.720.30">
    <property type="entry name" value="SAP domain"/>
    <property type="match status" value="1"/>
</dbReference>
<feature type="domain" description="SAP" evidence="17">
    <location>
        <begin position="31"/>
        <end position="65"/>
    </location>
</feature>
<dbReference type="SMART" id="SM00513">
    <property type="entry name" value="SAP"/>
    <property type="match status" value="1"/>
</dbReference>
<dbReference type="FunFam" id="1.10.720.30:FF:000005">
    <property type="entry name" value="scaffold attachment factor B2 isoform X1"/>
    <property type="match status" value="1"/>
</dbReference>
<evidence type="ECO:0000256" key="8">
    <source>
        <dbReference type="ARBA" id="ARBA00022990"/>
    </source>
</evidence>
<evidence type="ECO:0000256" key="2">
    <source>
        <dbReference type="ARBA" id="ARBA00022481"/>
    </source>
</evidence>
<dbReference type="GO" id="GO:0005634">
    <property type="term" value="C:nucleus"/>
    <property type="evidence" value="ECO:0007669"/>
    <property type="project" value="UniProtKB-SubCell"/>
</dbReference>
<keyword evidence="7 13" id="KW-0694">RNA-binding</keyword>
<keyword evidence="12" id="KW-0539">Nucleus</keyword>
<proteinExistence type="predicted"/>
<evidence type="ECO:0000256" key="4">
    <source>
        <dbReference type="ARBA" id="ARBA00022499"/>
    </source>
</evidence>
<feature type="region of interest" description="Disordered" evidence="15">
    <location>
        <begin position="465"/>
        <end position="576"/>
    </location>
</feature>
<dbReference type="Pfam" id="PF00076">
    <property type="entry name" value="RRM_1"/>
    <property type="match status" value="1"/>
</dbReference>
<keyword evidence="4" id="KW-1017">Isopeptide bond</keyword>
<dbReference type="InterPro" id="IPR035979">
    <property type="entry name" value="RBD_domain_sf"/>
</dbReference>
<sequence>MAESQSAAGLGDFTSLGGAASFGSEPETRRLSELRVIDLRAELKRRNLDSGGNKSVLMERLRKAIEEEGGDPDEIPVASELTTKKMPKRTSKGRKPEEEGVEDNGLEENSRDGQEDIDANLDTLQDIDMMDISVLDEAEIDNSSAVDCGEDYSPDNILDSLSDNKDNVEAEMKELPDQLTENEEDYDEIENNLEASSSDLIEMKKILDILGETCKSELLNEEPPEAERPRAQEASNAGPGKRLAEEEDALAAAQLEEDALALDSKSAQALARKEAKRLVVAKGETSEQSPEEEAPDSEGVVVETLSDQSSKRSQGLEASSGETAEKGAGAEARASKEDGKRAEDKANSEESSPATKESSASEGGDQKKSPVEEDRDTKIISKDEKGIASSSGRNFWVSGLASTTRATDLKNLFSKYGKVVGAKVVTNARSPGARCYGFVTMSTAEEATKCITHLHKTELHGKIISVEKAKNEPAGKKTSEKKESEAKRETVSERPGGAKRDEKSDQKDDSKKTEDKDEKEKKDKDDQKSGSSDQPKTVKSGSKGTERTVVMDKSKGEPVISVKTSTTSKDRVSDASAWETLSLETDPESCLIARERLEIERQRLERERMERERLERERMHIEHERRREQDRIQREREELRRQHEQLRYEQERRSAMRRPYDIDGRRDDPYWPEAKRMAMNDRYHSDFSRQDRFHDFDHRDRGRYQEHSIDRRDGSRTIMGDRDGQHYPDERHGGPERHSRDSRESWGSYGSDRRMSESRGIPPQDGRDWGDHSRKFEGHQDRSWQSSVDGGMIGRDHERWQGMVLTQRGSFMQGGNQSQIMHGGGMQGEGFAGQDRANRPNDPRFNRRY</sequence>
<dbReference type="InterPro" id="IPR036361">
    <property type="entry name" value="SAP_dom_sf"/>
</dbReference>
<dbReference type="InterPro" id="IPR000504">
    <property type="entry name" value="RRM_dom"/>
</dbReference>
<dbReference type="CDD" id="cd12679">
    <property type="entry name" value="RRM_SAFB1_SAFB2"/>
    <property type="match status" value="1"/>
</dbReference>
<dbReference type="PROSITE" id="PS50102">
    <property type="entry name" value="RRM"/>
    <property type="match status" value="1"/>
</dbReference>
<evidence type="ECO:0000256" key="15">
    <source>
        <dbReference type="SAM" id="MobiDB-lite"/>
    </source>
</evidence>
<evidence type="ECO:0000256" key="10">
    <source>
        <dbReference type="ARBA" id="ARBA00023125"/>
    </source>
</evidence>
<evidence type="ECO:0000259" key="16">
    <source>
        <dbReference type="PROSITE" id="PS50102"/>
    </source>
</evidence>
<accession>A0A8C3U9Z5</accession>
<feature type="domain" description="RRM" evidence="16">
    <location>
        <begin position="393"/>
        <end position="471"/>
    </location>
</feature>
<organism evidence="18 19">
    <name type="scientific">Catharus ustulatus</name>
    <name type="common">Russet-backed thrush</name>
    <name type="synonym">Hylocichla ustulatus</name>
    <dbReference type="NCBI Taxonomy" id="91951"/>
    <lineage>
        <taxon>Eukaryota</taxon>
        <taxon>Metazoa</taxon>
        <taxon>Chordata</taxon>
        <taxon>Craniata</taxon>
        <taxon>Vertebrata</taxon>
        <taxon>Euteleostomi</taxon>
        <taxon>Archelosauria</taxon>
        <taxon>Archosauria</taxon>
        <taxon>Dinosauria</taxon>
        <taxon>Saurischia</taxon>
        <taxon>Theropoda</taxon>
        <taxon>Coelurosauria</taxon>
        <taxon>Aves</taxon>
        <taxon>Neognathae</taxon>
        <taxon>Neoaves</taxon>
        <taxon>Telluraves</taxon>
        <taxon>Australaves</taxon>
        <taxon>Passeriformes</taxon>
        <taxon>Turdidae</taxon>
        <taxon>Catharus</taxon>
    </lineage>
</organism>
<name>A0A8C3U9Z5_CATUS</name>
<reference evidence="18" key="1">
    <citation type="submission" date="2020-10" db="EMBL/GenBank/DDBJ databases">
        <title>Catharus ustulatus (Swainson's thrush) genome, bCatUst1, primary haplotype v2.</title>
        <authorList>
            <person name="Delmore K."/>
            <person name="Vafadar M."/>
            <person name="Formenti G."/>
            <person name="Chow W."/>
            <person name="Pelan S."/>
            <person name="Howe K."/>
            <person name="Rhie A."/>
            <person name="Mountcastle J."/>
            <person name="Haase B."/>
            <person name="Fedrigo O."/>
            <person name="Jarvis E.D."/>
        </authorList>
    </citation>
    <scope>NUCLEOTIDE SEQUENCE [LARGE SCALE GENOMIC DNA]</scope>
</reference>
<evidence type="ECO:0000256" key="1">
    <source>
        <dbReference type="ARBA" id="ARBA00004123"/>
    </source>
</evidence>
<feature type="region of interest" description="Disordered" evidence="15">
    <location>
        <begin position="1"/>
        <end position="33"/>
    </location>
</feature>
<evidence type="ECO:0000313" key="19">
    <source>
        <dbReference type="Proteomes" id="UP000694563"/>
    </source>
</evidence>
<dbReference type="GO" id="GO:0043565">
    <property type="term" value="F:sequence-specific DNA binding"/>
    <property type="evidence" value="ECO:0007669"/>
    <property type="project" value="TreeGrafter"/>
</dbReference>
<feature type="compositionally biased region" description="Low complexity" evidence="15">
    <location>
        <begin position="317"/>
        <end position="332"/>
    </location>
</feature>
<dbReference type="SMART" id="SM00360">
    <property type="entry name" value="RRM"/>
    <property type="match status" value="1"/>
</dbReference>
<keyword evidence="5" id="KW-0597">Phosphoprotein</keyword>
<evidence type="ECO:0000256" key="11">
    <source>
        <dbReference type="ARBA" id="ARBA00023163"/>
    </source>
</evidence>
<feature type="compositionally biased region" description="Gly residues" evidence="15">
    <location>
        <begin position="822"/>
        <end position="831"/>
    </location>
</feature>
<feature type="compositionally biased region" description="Basic and acidic residues" evidence="15">
    <location>
        <begin position="544"/>
        <end position="556"/>
    </location>
</feature>
<keyword evidence="3" id="KW-0678">Repressor</keyword>
<keyword evidence="11" id="KW-0804">Transcription</keyword>
<evidence type="ECO:0000256" key="3">
    <source>
        <dbReference type="ARBA" id="ARBA00022491"/>
    </source>
</evidence>
<feature type="compositionally biased region" description="Polar residues" evidence="15">
    <location>
        <begin position="349"/>
        <end position="361"/>
    </location>
</feature>
<feature type="region of interest" description="Disordered" evidence="15">
    <location>
        <begin position="65"/>
        <end position="115"/>
    </location>
</feature>
<evidence type="ECO:0000256" key="12">
    <source>
        <dbReference type="ARBA" id="ARBA00023242"/>
    </source>
</evidence>
<dbReference type="GO" id="GO:0006357">
    <property type="term" value="P:regulation of transcription by RNA polymerase II"/>
    <property type="evidence" value="ECO:0007669"/>
    <property type="project" value="TreeGrafter"/>
</dbReference>
<feature type="compositionally biased region" description="Basic and acidic residues" evidence="15">
    <location>
        <begin position="836"/>
        <end position="849"/>
    </location>
</feature>